<dbReference type="EMBL" id="CM056812">
    <property type="protein sequence ID" value="KAJ8618798.1"/>
    <property type="molecule type" value="Genomic_DNA"/>
</dbReference>
<evidence type="ECO:0000313" key="2">
    <source>
        <dbReference type="Proteomes" id="UP001234297"/>
    </source>
</evidence>
<keyword evidence="2" id="KW-1185">Reference proteome</keyword>
<organism evidence="1 2">
    <name type="scientific">Persea americana</name>
    <name type="common">Avocado</name>
    <dbReference type="NCBI Taxonomy" id="3435"/>
    <lineage>
        <taxon>Eukaryota</taxon>
        <taxon>Viridiplantae</taxon>
        <taxon>Streptophyta</taxon>
        <taxon>Embryophyta</taxon>
        <taxon>Tracheophyta</taxon>
        <taxon>Spermatophyta</taxon>
        <taxon>Magnoliopsida</taxon>
        <taxon>Magnoliidae</taxon>
        <taxon>Laurales</taxon>
        <taxon>Lauraceae</taxon>
        <taxon>Persea</taxon>
    </lineage>
</organism>
<evidence type="ECO:0000313" key="1">
    <source>
        <dbReference type="EMBL" id="KAJ8618798.1"/>
    </source>
</evidence>
<sequence length="289" mass="32454">MGFLEGKTAEEKVLGGTVFPKVLHPSCTDESGTGFQVFSPEDFARVVESFKWDEMCYMGATTRVKVAHRVHTANEAPLHQLINFHHEMSLLKEFPSKIFFFCSVPSPEGGETSIVPSHIILEKMEERVPEFVRRLSETGCIFSFKTPKEEDSGAVVSKTWKTLLQTDDQVEAENRARAMIACDSVVFNQDGSAEFIFGPMNPIKELEGKRVWFRTILSYTGNERDVEVSFSDGSPFPVEATNAYKSILEENCVDLSWQKGDILLVDNLSVQHARRPGKPPRVILVSICK</sequence>
<accession>A0ACC2KCK8</accession>
<proteinExistence type="predicted"/>
<comment type="caution">
    <text evidence="1">The sequence shown here is derived from an EMBL/GenBank/DDBJ whole genome shotgun (WGS) entry which is preliminary data.</text>
</comment>
<protein>
    <submittedName>
        <fullName evidence="1">Uncharacterized protein</fullName>
    </submittedName>
</protein>
<dbReference type="Proteomes" id="UP001234297">
    <property type="component" value="Chromosome 4"/>
</dbReference>
<name>A0ACC2KCK8_PERAE</name>
<gene>
    <name evidence="1" type="ORF">MRB53_014984</name>
</gene>
<reference evidence="1 2" key="1">
    <citation type="journal article" date="2022" name="Hortic Res">
        <title>A haplotype resolved chromosomal level avocado genome allows analysis of novel avocado genes.</title>
        <authorList>
            <person name="Nath O."/>
            <person name="Fletcher S.J."/>
            <person name="Hayward A."/>
            <person name="Shaw L.M."/>
            <person name="Masouleh A.K."/>
            <person name="Furtado A."/>
            <person name="Henry R.J."/>
            <person name="Mitter N."/>
        </authorList>
    </citation>
    <scope>NUCLEOTIDE SEQUENCE [LARGE SCALE GENOMIC DNA]</scope>
    <source>
        <strain evidence="2">cv. Hass</strain>
    </source>
</reference>